<organism evidence="1 2">
    <name type="scientific">Colletotrichum shisoi</name>
    <dbReference type="NCBI Taxonomy" id="2078593"/>
    <lineage>
        <taxon>Eukaryota</taxon>
        <taxon>Fungi</taxon>
        <taxon>Dikarya</taxon>
        <taxon>Ascomycota</taxon>
        <taxon>Pezizomycotina</taxon>
        <taxon>Sordariomycetes</taxon>
        <taxon>Hypocreomycetidae</taxon>
        <taxon>Glomerellales</taxon>
        <taxon>Glomerellaceae</taxon>
        <taxon>Colletotrichum</taxon>
        <taxon>Colletotrichum destructivum species complex</taxon>
    </lineage>
</organism>
<comment type="caution">
    <text evidence="1">The sequence shown here is derived from an EMBL/GenBank/DDBJ whole genome shotgun (WGS) entry which is preliminary data.</text>
</comment>
<accession>A0A5Q4BEV5</accession>
<proteinExistence type="predicted"/>
<protein>
    <submittedName>
        <fullName evidence="1">Uncharacterized protein</fullName>
    </submittedName>
</protein>
<dbReference type="AlphaFoldDB" id="A0A5Q4BEV5"/>
<dbReference type="OrthoDB" id="3540486at2759"/>
<reference evidence="1 2" key="1">
    <citation type="journal article" date="2019" name="Sci. Rep.">
        <title>Colletotrichum shisoi sp. nov., an anthracnose pathogen of Perilla frutescens in Japan: molecular phylogenetic, morphological and genomic evidence.</title>
        <authorList>
            <person name="Gan P."/>
            <person name="Tsushima A."/>
            <person name="Hiroyama R."/>
            <person name="Narusaka M."/>
            <person name="Takano Y."/>
            <person name="Narusaka Y."/>
            <person name="Kawaradani M."/>
            <person name="Damm U."/>
            <person name="Shirasu K."/>
        </authorList>
    </citation>
    <scope>NUCLEOTIDE SEQUENCE [LARGE SCALE GENOMIC DNA]</scope>
    <source>
        <strain evidence="1 2">PG-2018a</strain>
    </source>
</reference>
<name>A0A5Q4BEV5_9PEZI</name>
<gene>
    <name evidence="1" type="ORF">CSHISOI_09995</name>
</gene>
<dbReference type="EMBL" id="PUHP01001619">
    <property type="protein sequence ID" value="TQN65452.1"/>
    <property type="molecule type" value="Genomic_DNA"/>
</dbReference>
<evidence type="ECO:0000313" key="2">
    <source>
        <dbReference type="Proteomes" id="UP000326340"/>
    </source>
</evidence>
<dbReference type="Proteomes" id="UP000326340">
    <property type="component" value="Unassembled WGS sequence"/>
</dbReference>
<evidence type="ECO:0000313" key="1">
    <source>
        <dbReference type="EMBL" id="TQN65452.1"/>
    </source>
</evidence>
<keyword evidence="2" id="KW-1185">Reference proteome</keyword>
<sequence length="247" mass="28413">MPLVHDVTKGLSQQVAITVLFQNHNCLKVVLQTIDIVVAKTAKTSDKFSRIKDGVMAFRNPVRVVNVKRVKDWSRRERDPVDRDVVFGPPPNLGFHVAHNVELHDRARLEEILGLVSAMGGSSWDACAGKHRLDAMEDWTRAFCFDCLMTRWEKRGRYLTEETFVKHRRPEMETKSTMSDEPKEAVDCDVRLPRLIPTVRFLVRFLDIVPPGTPLEEPRVRMLAPHLDFKTHGHLPDWIINGFEDDI</sequence>